<dbReference type="PANTHER" id="PTHR34582">
    <property type="entry name" value="UPF0702 TRANSMEMBRANE PROTEIN YCAP"/>
    <property type="match status" value="1"/>
</dbReference>
<name>A0AAE3QSR0_9BACT</name>
<dbReference type="GO" id="GO:0005886">
    <property type="term" value="C:plasma membrane"/>
    <property type="evidence" value="ECO:0007669"/>
    <property type="project" value="UniProtKB-SubCell"/>
</dbReference>
<gene>
    <name evidence="9" type="ORF">QNI16_18800</name>
</gene>
<protein>
    <submittedName>
        <fullName evidence="9">DUF421 domain-containing protein</fullName>
    </submittedName>
</protein>
<feature type="transmembrane region" description="Helical" evidence="7">
    <location>
        <begin position="24"/>
        <end position="45"/>
    </location>
</feature>
<dbReference type="AlphaFoldDB" id="A0AAE3QSR0"/>
<dbReference type="PANTHER" id="PTHR34582:SF6">
    <property type="entry name" value="UPF0702 TRANSMEMBRANE PROTEIN YCAP"/>
    <property type="match status" value="1"/>
</dbReference>
<evidence type="ECO:0000313" key="10">
    <source>
        <dbReference type="Proteomes" id="UP001241110"/>
    </source>
</evidence>
<comment type="caution">
    <text evidence="9">The sequence shown here is derived from an EMBL/GenBank/DDBJ whole genome shotgun (WGS) entry which is preliminary data.</text>
</comment>
<organism evidence="9 10">
    <name type="scientific">Xanthocytophaga flava</name>
    <dbReference type="NCBI Taxonomy" id="3048013"/>
    <lineage>
        <taxon>Bacteria</taxon>
        <taxon>Pseudomonadati</taxon>
        <taxon>Bacteroidota</taxon>
        <taxon>Cytophagia</taxon>
        <taxon>Cytophagales</taxon>
        <taxon>Rhodocytophagaceae</taxon>
        <taxon>Xanthocytophaga</taxon>
    </lineage>
</organism>
<comment type="similarity">
    <text evidence="2">Belongs to the UPF0702 family.</text>
</comment>
<keyword evidence="4 7" id="KW-0812">Transmembrane</keyword>
<evidence type="ECO:0000259" key="8">
    <source>
        <dbReference type="Pfam" id="PF04239"/>
    </source>
</evidence>
<accession>A0AAE3QSR0</accession>
<dbReference type="EMBL" id="JASJOS010000008">
    <property type="protein sequence ID" value="MDJ1482560.1"/>
    <property type="molecule type" value="Genomic_DNA"/>
</dbReference>
<reference evidence="9" key="1">
    <citation type="submission" date="2023-05" db="EMBL/GenBank/DDBJ databases">
        <authorList>
            <person name="Zhang X."/>
        </authorList>
    </citation>
    <scope>NUCLEOTIDE SEQUENCE</scope>
    <source>
        <strain evidence="9">YF14B1</strain>
    </source>
</reference>
<evidence type="ECO:0000256" key="2">
    <source>
        <dbReference type="ARBA" id="ARBA00006448"/>
    </source>
</evidence>
<dbReference type="InterPro" id="IPR007353">
    <property type="entry name" value="DUF421"/>
</dbReference>
<evidence type="ECO:0000256" key="3">
    <source>
        <dbReference type="ARBA" id="ARBA00022475"/>
    </source>
</evidence>
<keyword evidence="5 7" id="KW-1133">Transmembrane helix</keyword>
<comment type="subcellular location">
    <subcellularLocation>
        <location evidence="1">Cell membrane</location>
        <topology evidence="1">Multi-pass membrane protein</topology>
    </subcellularLocation>
</comment>
<dbReference type="RefSeq" id="WP_313981816.1">
    <property type="nucleotide sequence ID" value="NZ_JASJOS010000008.1"/>
</dbReference>
<feature type="domain" description="YetF C-terminal" evidence="8">
    <location>
        <begin position="104"/>
        <end position="178"/>
    </location>
</feature>
<evidence type="ECO:0000256" key="5">
    <source>
        <dbReference type="ARBA" id="ARBA00022989"/>
    </source>
</evidence>
<sequence>MKAEDIKFNDITRILFGSDAPVSFLLELVIRFLFLFILLIITLRLSGKSQTGSQNRIKQASIVSLAAAIGIPMMSPTRGLLPAIIIAIVIVGIQRLLSLWAFSNQKVANLVNGKYNTLVADGVFQLHDMHQIGLSKERLTAAIRQKGILHLGMIERMYMEANGSFTIIESQNPRPGLSLIPVWDKGFRNQQQKSEELHVCSNCGNTQSAKDSTCGVCKKDKWEPGVIV</sequence>
<dbReference type="InterPro" id="IPR023090">
    <property type="entry name" value="UPF0702_alpha/beta_dom_sf"/>
</dbReference>
<keyword evidence="6 7" id="KW-0472">Membrane</keyword>
<evidence type="ECO:0000256" key="6">
    <source>
        <dbReference type="ARBA" id="ARBA00023136"/>
    </source>
</evidence>
<evidence type="ECO:0000313" key="9">
    <source>
        <dbReference type="EMBL" id="MDJ1482560.1"/>
    </source>
</evidence>
<dbReference type="Pfam" id="PF04239">
    <property type="entry name" value="DUF421"/>
    <property type="match status" value="1"/>
</dbReference>
<feature type="transmembrane region" description="Helical" evidence="7">
    <location>
        <begin position="80"/>
        <end position="102"/>
    </location>
</feature>
<evidence type="ECO:0000256" key="4">
    <source>
        <dbReference type="ARBA" id="ARBA00022692"/>
    </source>
</evidence>
<proteinExistence type="inferred from homology"/>
<dbReference type="Gene3D" id="3.30.240.20">
    <property type="entry name" value="bsu07140 like domains"/>
    <property type="match status" value="1"/>
</dbReference>
<evidence type="ECO:0000256" key="1">
    <source>
        <dbReference type="ARBA" id="ARBA00004651"/>
    </source>
</evidence>
<evidence type="ECO:0000256" key="7">
    <source>
        <dbReference type="SAM" id="Phobius"/>
    </source>
</evidence>
<keyword evidence="3" id="KW-1003">Cell membrane</keyword>
<dbReference type="Proteomes" id="UP001241110">
    <property type="component" value="Unassembled WGS sequence"/>
</dbReference>